<dbReference type="OMA" id="NATCVRA"/>
<protein>
    <submittedName>
        <fullName evidence="10">Uncharacterized protein TPR3</fullName>
    </submittedName>
</protein>
<dbReference type="SUPFAM" id="SSF48452">
    <property type="entry name" value="TPR-like"/>
    <property type="match status" value="3"/>
</dbReference>
<dbReference type="InterPro" id="IPR056835">
    <property type="entry name" value="ARM_TT21_5th"/>
</dbReference>
<evidence type="ECO:0000259" key="9">
    <source>
        <dbReference type="Pfam" id="PF25068"/>
    </source>
</evidence>
<dbReference type="Gene3D" id="1.25.40.10">
    <property type="entry name" value="Tetratricopeptide repeat domain"/>
    <property type="match status" value="6"/>
</dbReference>
<evidence type="ECO:0000259" key="8">
    <source>
        <dbReference type="Pfam" id="PF25064"/>
    </source>
</evidence>
<dbReference type="InParanoid" id="F0YIN6"/>
<keyword evidence="11" id="KW-1185">Reference proteome</keyword>
<dbReference type="GO" id="GO:0061512">
    <property type="term" value="P:protein localization to cilium"/>
    <property type="evidence" value="ECO:0007669"/>
    <property type="project" value="TreeGrafter"/>
</dbReference>
<evidence type="ECO:0000259" key="5">
    <source>
        <dbReference type="Pfam" id="PF25060"/>
    </source>
</evidence>
<dbReference type="Pfam" id="PF25064">
    <property type="entry name" value="ARM_TT21_5th"/>
    <property type="match status" value="1"/>
</dbReference>
<evidence type="ECO:0000313" key="11">
    <source>
        <dbReference type="Proteomes" id="UP000002729"/>
    </source>
</evidence>
<dbReference type="InterPro" id="IPR056833">
    <property type="entry name" value="ARM_TT21_N"/>
</dbReference>
<feature type="repeat" description="TPR" evidence="4">
    <location>
        <begin position="692"/>
        <end position="725"/>
    </location>
</feature>
<sequence>MLAKGLSDSSTINWWRAVAVGFVASSGSSGKNRLGEALRELSSLKSKRDLELPAIVALLFFHKTAEHVDYQEVDALSSQATSEAERASEPSLLLAAQFHWYSGLHSVDEEQACTGMQKQAQVLWAWVEISSPSSSRQELEQRRQAVRLLDARARYYEMAKQYPRALDFLNQAVALQSWAPALLEKAKILTTLGDWDQAMEMIQRVLQQNERSMEALRLNVLMQMTQKVDEETAVAQLQLLSKSMERYEGVNAKLFFETARSLSRVSGKRAKILGLLSQFCEKAITLDPSRAEYVAELAHEKAMLGDYAGAMEMYREAGRSDETNLAALYGTIYCQVMTGELEDAEQQLEFIAAISDSIDQSPQLPYLKALIAWRRSGDASEHVQLLEQAEKLHFRGLTDRSVSSIFNNFYGLDPDFLIQLAKEYLQHLRFQDPSSARAQLGSSPAGAVNRGIEILERVSAQAPGLIEAHLLVAHARLAVGQLEAATRTLNLALSLDSQSAAAHLLMARLALAQDNHRGASNSLEQAIACDFQVRKAPSYALVKARLCAYEGNHDEALKTLQEALRLPGVRDGIPAGVPGSVPHAERAAVFVDLADILATLSQFHEAMSILAEAQERFRGTSEEIRVLMSNSLLAIKRNDFDGAIQMLNGVPQSSPAYVHAQQAKANFYLSVRHDKRAYTQCFRDLVGFDPSAQSYERLGAAYMHIQAPEAAIEAYEQAHNLDPRDASLAAKIGRALISTHDYLKATDYYVTALQAHADDIHLRHDLARLFVKLKKYGSAVQVLTYALEPMGTSTELPRMIRDVQSLLLLAEVFLRAEESEGDEDAEENMFGADHSISQTLLRARDLQRTVLERTRSTMEPPEVLNEQKKVMAETCRKLALFYLKEDKLEHKAIESYQEALRADNVNEVCMLELARLWLKQQHLDNCEQQCAALLRVNANHEECAMLLADLLFQKKDHDAATANFLKLLEKKPNNYLALSKLIKLLRRAGRLDDVPRFLKLAECSNARALSHPGLNYCKGLHCRYTNDVVEAVKFFNLARRDGKWGVLALINMIELYLNPDNETQRAYLLLALDYRWDDSVELEHSSEAAAVADHLFKELRTFILPDELDLKIQVLEAYILLATRSKSKIDQAMQIFIDILEKEKDYLPALLGMSTTFMLEKSTTKARNALKRVAKMPYSHELADDFERGYLLLADIYIQKSKFDLSEDLCNRCLKYNLSCGRAWETMGVIREKEASYKDAADMYEKANERAWLLEHEASATVGFKLAFNYLKAKRHVEAIDVCNKILNLYPDYPKIRKEILEKAMEALRP</sequence>
<dbReference type="GO" id="GO:0030991">
    <property type="term" value="C:intraciliary transport particle A"/>
    <property type="evidence" value="ECO:0007669"/>
    <property type="project" value="TreeGrafter"/>
</dbReference>
<dbReference type="OrthoDB" id="10259630at2759"/>
<dbReference type="EMBL" id="GL833145">
    <property type="protein sequence ID" value="EGB05025.1"/>
    <property type="molecule type" value="Genomic_DNA"/>
</dbReference>
<name>F0YIN6_AURAN</name>
<dbReference type="InterPro" id="IPR019734">
    <property type="entry name" value="TPR_rpt"/>
</dbReference>
<dbReference type="GO" id="GO:0005929">
    <property type="term" value="C:cilium"/>
    <property type="evidence" value="ECO:0007669"/>
    <property type="project" value="GOC"/>
</dbReference>
<dbReference type="Pfam" id="PF25063">
    <property type="entry name" value="ARM_TT21_C"/>
    <property type="match status" value="1"/>
</dbReference>
<dbReference type="InterPro" id="IPR040364">
    <property type="entry name" value="TTC21A/TTC21B"/>
</dbReference>
<reference evidence="10 11" key="1">
    <citation type="journal article" date="2011" name="Proc. Natl. Acad. Sci. U.S.A.">
        <title>Niche of harmful alga Aureococcus anophagefferens revealed through ecogenomics.</title>
        <authorList>
            <person name="Gobler C.J."/>
            <person name="Berry D.L."/>
            <person name="Dyhrman S.T."/>
            <person name="Wilhelm S.W."/>
            <person name="Salamov A."/>
            <person name="Lobanov A.V."/>
            <person name="Zhang Y."/>
            <person name="Collier J.L."/>
            <person name="Wurch L.L."/>
            <person name="Kustka A.B."/>
            <person name="Dill B.D."/>
            <person name="Shah M."/>
            <person name="VerBerkmoes N.C."/>
            <person name="Kuo A."/>
            <person name="Terry A."/>
            <person name="Pangilinan J."/>
            <person name="Lindquist E.A."/>
            <person name="Lucas S."/>
            <person name="Paulsen I.T."/>
            <person name="Hattenrath-Lehmann T.K."/>
            <person name="Talmage S.C."/>
            <person name="Walker E.A."/>
            <person name="Koch F."/>
            <person name="Burson A.M."/>
            <person name="Marcoval M.A."/>
            <person name="Tang Y.Z."/>
            <person name="Lecleir G.R."/>
            <person name="Coyne K.J."/>
            <person name="Berg G.M."/>
            <person name="Bertrand E.M."/>
            <person name="Saito M.A."/>
            <person name="Gladyshev V.N."/>
            <person name="Grigoriev I.V."/>
        </authorList>
    </citation>
    <scope>NUCLEOTIDE SEQUENCE [LARGE SCALE GENOMIC DNA]</scope>
    <source>
        <strain evidence="11">CCMP 1984</strain>
    </source>
</reference>
<dbReference type="Pfam" id="PF25068">
    <property type="entry name" value="ARM_TT21_4th"/>
    <property type="match status" value="1"/>
</dbReference>
<dbReference type="eggNOG" id="ENOG502QQAB">
    <property type="taxonomic scope" value="Eukaryota"/>
</dbReference>
<dbReference type="GeneID" id="20222447"/>
<dbReference type="FunFam" id="1.25.40.10:FF:000219">
    <property type="entry name" value="Tetratricopeptide repeat domain 21B"/>
    <property type="match status" value="1"/>
</dbReference>
<feature type="repeat" description="TPR" evidence="4">
    <location>
        <begin position="179"/>
        <end position="212"/>
    </location>
</feature>
<feature type="domain" description="Tetratricopeptide repeat protein 21A/21B second ARM" evidence="5">
    <location>
        <begin position="236"/>
        <end position="513"/>
    </location>
</feature>
<feature type="domain" description="Tetratricopeptide repeat protein 21A/21B C-terminal ARM" evidence="7">
    <location>
        <begin position="1092"/>
        <end position="1304"/>
    </location>
</feature>
<feature type="domain" description="Tetratricopeptide repeat protein 21A/21B fifth ARM repeats" evidence="8">
    <location>
        <begin position="941"/>
        <end position="1057"/>
    </location>
</feature>
<dbReference type="PROSITE" id="PS50005">
    <property type="entry name" value="TPR"/>
    <property type="match status" value="2"/>
</dbReference>
<evidence type="ECO:0000259" key="7">
    <source>
        <dbReference type="Pfam" id="PF25063"/>
    </source>
</evidence>
<evidence type="ECO:0000313" key="10">
    <source>
        <dbReference type="EMBL" id="EGB05025.1"/>
    </source>
</evidence>
<comment type="similarity">
    <text evidence="1">Belongs to the TTC21 family.</text>
</comment>
<evidence type="ECO:0000256" key="1">
    <source>
        <dbReference type="ARBA" id="ARBA00010935"/>
    </source>
</evidence>
<proteinExistence type="inferred from homology"/>
<dbReference type="PANTHER" id="PTHR14699">
    <property type="entry name" value="STI2 PROTEIN-RELATED"/>
    <property type="match status" value="1"/>
</dbReference>
<keyword evidence="3 4" id="KW-0802">TPR repeat</keyword>
<evidence type="ECO:0000259" key="6">
    <source>
        <dbReference type="Pfam" id="PF25062"/>
    </source>
</evidence>
<dbReference type="Pfam" id="PF25060">
    <property type="entry name" value="ARM_TT21_2nd"/>
    <property type="match status" value="1"/>
</dbReference>
<dbReference type="Pfam" id="PF25062">
    <property type="entry name" value="ARM_TT21_N"/>
    <property type="match status" value="1"/>
</dbReference>
<dbReference type="InterPro" id="IPR056832">
    <property type="entry name" value="ARM_TT21_2nd"/>
</dbReference>
<dbReference type="InterPro" id="IPR056834">
    <property type="entry name" value="ARM_TT21_C"/>
</dbReference>
<evidence type="ECO:0000256" key="2">
    <source>
        <dbReference type="ARBA" id="ARBA00022737"/>
    </source>
</evidence>
<gene>
    <name evidence="10" type="primary">TPR3</name>
    <name evidence="10" type="ORF">AURANDRAFT_54921</name>
</gene>
<dbReference type="InterPro" id="IPR011990">
    <property type="entry name" value="TPR-like_helical_dom_sf"/>
</dbReference>
<keyword evidence="2" id="KW-0677">Repeat</keyword>
<dbReference type="Pfam" id="PF13181">
    <property type="entry name" value="TPR_8"/>
    <property type="match status" value="1"/>
</dbReference>
<organism evidence="11">
    <name type="scientific">Aureococcus anophagefferens</name>
    <name type="common">Harmful bloom alga</name>
    <dbReference type="NCBI Taxonomy" id="44056"/>
    <lineage>
        <taxon>Eukaryota</taxon>
        <taxon>Sar</taxon>
        <taxon>Stramenopiles</taxon>
        <taxon>Ochrophyta</taxon>
        <taxon>Pelagophyceae</taxon>
        <taxon>Pelagomonadales</taxon>
        <taxon>Pelagomonadaceae</taxon>
        <taxon>Aureococcus</taxon>
    </lineage>
</organism>
<dbReference type="KEGG" id="aaf:AURANDRAFT_54921"/>
<dbReference type="PANTHER" id="PTHR14699:SF0">
    <property type="entry name" value="TETRATRICOPEPTIDE REPEAT PROTEIN 21 HOMOLOG"/>
    <property type="match status" value="1"/>
</dbReference>
<evidence type="ECO:0000256" key="4">
    <source>
        <dbReference type="PROSITE-ProRule" id="PRU00339"/>
    </source>
</evidence>
<feature type="domain" description="Tetratricopeptide repeat protein 21A/21B fourth ARM" evidence="9">
    <location>
        <begin position="728"/>
        <end position="900"/>
    </location>
</feature>
<dbReference type="RefSeq" id="XP_009040376.1">
    <property type="nucleotide sequence ID" value="XM_009042128.1"/>
</dbReference>
<feature type="domain" description="Tetratricopeptide repeat protein 21A/21B N-terminal ARM repeat" evidence="6">
    <location>
        <begin position="31"/>
        <end position="199"/>
    </location>
</feature>
<dbReference type="InterPro" id="IPR056836">
    <property type="entry name" value="ARM_TT21_4th"/>
</dbReference>
<accession>F0YIN6</accession>
<dbReference type="GO" id="GO:0035721">
    <property type="term" value="P:intraciliary retrograde transport"/>
    <property type="evidence" value="ECO:0007669"/>
    <property type="project" value="TreeGrafter"/>
</dbReference>
<dbReference type="Proteomes" id="UP000002729">
    <property type="component" value="Unassembled WGS sequence"/>
</dbReference>
<dbReference type="Pfam" id="PF25058">
    <property type="entry name" value="ARM_TT21"/>
    <property type="match status" value="1"/>
</dbReference>
<evidence type="ECO:0000256" key="3">
    <source>
        <dbReference type="ARBA" id="ARBA00022803"/>
    </source>
</evidence>
<dbReference type="SMART" id="SM00028">
    <property type="entry name" value="TPR"/>
    <property type="match status" value="13"/>
</dbReference>